<dbReference type="InterPro" id="IPR008271">
    <property type="entry name" value="Ser/Thr_kinase_AS"/>
</dbReference>
<feature type="chain" id="PRO_5009188193" description="Receptor-like serine/threonine-protein kinase" evidence="20">
    <location>
        <begin position="24"/>
        <end position="822"/>
    </location>
</feature>
<keyword evidence="13 24" id="KW-0675">Receptor</keyword>
<dbReference type="SUPFAM" id="SSF56112">
    <property type="entry name" value="Protein kinase-like (PK-like)"/>
    <property type="match status" value="1"/>
</dbReference>
<dbReference type="SMART" id="SM00220">
    <property type="entry name" value="S_TKc"/>
    <property type="match status" value="1"/>
</dbReference>
<evidence type="ECO:0000256" key="8">
    <source>
        <dbReference type="ARBA" id="ARBA00022777"/>
    </source>
</evidence>
<keyword evidence="9 17" id="KW-0067">ATP-binding</keyword>
<dbReference type="GO" id="GO:0048544">
    <property type="term" value="P:recognition of pollen"/>
    <property type="evidence" value="ECO:0007669"/>
    <property type="project" value="InterPro"/>
</dbReference>
<evidence type="ECO:0000256" key="7">
    <source>
        <dbReference type="ARBA" id="ARBA00022741"/>
    </source>
</evidence>
<evidence type="ECO:0000256" key="13">
    <source>
        <dbReference type="ARBA" id="ARBA00023170"/>
    </source>
</evidence>
<comment type="catalytic activity">
    <reaction evidence="16 17">
        <text>L-seryl-[protein] + ATP = O-phospho-L-seryl-[protein] + ADP + H(+)</text>
        <dbReference type="Rhea" id="RHEA:17989"/>
        <dbReference type="Rhea" id="RHEA-COMP:9863"/>
        <dbReference type="Rhea" id="RHEA-COMP:11604"/>
        <dbReference type="ChEBI" id="CHEBI:15378"/>
        <dbReference type="ChEBI" id="CHEBI:29999"/>
        <dbReference type="ChEBI" id="CHEBI:30616"/>
        <dbReference type="ChEBI" id="CHEBI:83421"/>
        <dbReference type="ChEBI" id="CHEBI:456216"/>
        <dbReference type="EC" id="2.7.11.1"/>
    </reaction>
</comment>
<evidence type="ECO:0000256" key="3">
    <source>
        <dbReference type="ARBA" id="ARBA00022536"/>
    </source>
</evidence>
<evidence type="ECO:0000259" key="22">
    <source>
        <dbReference type="PROSITE" id="PS50927"/>
    </source>
</evidence>
<keyword evidence="11 19" id="KW-0472">Membrane</keyword>
<evidence type="ECO:0000256" key="12">
    <source>
        <dbReference type="ARBA" id="ARBA00023157"/>
    </source>
</evidence>
<evidence type="ECO:0000256" key="17">
    <source>
        <dbReference type="PIRNR" id="PIRNR000641"/>
    </source>
</evidence>
<feature type="transmembrane region" description="Helical" evidence="19">
    <location>
        <begin position="445"/>
        <end position="473"/>
    </location>
</feature>
<dbReference type="PROSITE" id="PS50011">
    <property type="entry name" value="PROTEIN_KINASE_DOM"/>
    <property type="match status" value="1"/>
</dbReference>
<evidence type="ECO:0000256" key="19">
    <source>
        <dbReference type="SAM" id="Phobius"/>
    </source>
</evidence>
<dbReference type="SUPFAM" id="SSF51110">
    <property type="entry name" value="alpha-D-mannose-specific plant lectins"/>
    <property type="match status" value="1"/>
</dbReference>
<feature type="signal peptide" evidence="20">
    <location>
        <begin position="1"/>
        <end position="23"/>
    </location>
</feature>
<dbReference type="GO" id="GO:0030246">
    <property type="term" value="F:carbohydrate binding"/>
    <property type="evidence" value="ECO:0007669"/>
    <property type="project" value="UniProtKB-KW"/>
</dbReference>
<keyword evidence="25" id="KW-1185">Reference proteome</keyword>
<dbReference type="Gene3D" id="1.10.510.10">
    <property type="entry name" value="Transferase(Phosphotransferase) domain 1"/>
    <property type="match status" value="1"/>
</dbReference>
<feature type="domain" description="Bulb-type lectin" evidence="22">
    <location>
        <begin position="25"/>
        <end position="152"/>
    </location>
</feature>
<comment type="catalytic activity">
    <reaction evidence="15 17">
        <text>L-threonyl-[protein] + ATP = O-phospho-L-threonyl-[protein] + ADP + H(+)</text>
        <dbReference type="Rhea" id="RHEA:46608"/>
        <dbReference type="Rhea" id="RHEA-COMP:11060"/>
        <dbReference type="Rhea" id="RHEA-COMP:11605"/>
        <dbReference type="ChEBI" id="CHEBI:15378"/>
        <dbReference type="ChEBI" id="CHEBI:30013"/>
        <dbReference type="ChEBI" id="CHEBI:30616"/>
        <dbReference type="ChEBI" id="CHEBI:61977"/>
        <dbReference type="ChEBI" id="CHEBI:456216"/>
        <dbReference type="EC" id="2.7.11.1"/>
    </reaction>
</comment>
<feature type="binding site" evidence="18">
    <location>
        <position position="534"/>
    </location>
    <ligand>
        <name>ATP</name>
        <dbReference type="ChEBI" id="CHEBI:30616"/>
    </ligand>
</feature>
<name>A0A1E5VIJ8_9POAL</name>
<gene>
    <name evidence="24" type="ORF">BAE44_0014070</name>
</gene>
<dbReference type="InterPro" id="IPR024171">
    <property type="entry name" value="SRK-like_kinase"/>
</dbReference>
<dbReference type="InterPro" id="IPR003609">
    <property type="entry name" value="Pan_app"/>
</dbReference>
<keyword evidence="3" id="KW-0245">EGF-like domain</keyword>
<comment type="caution">
    <text evidence="24">The sequence shown here is derived from an EMBL/GenBank/DDBJ whole genome shotgun (WGS) entry which is preliminary data.</text>
</comment>
<evidence type="ECO:0000259" key="21">
    <source>
        <dbReference type="PROSITE" id="PS50011"/>
    </source>
</evidence>
<dbReference type="PROSITE" id="PS00108">
    <property type="entry name" value="PROTEIN_KINASE_ST"/>
    <property type="match status" value="1"/>
</dbReference>
<dbReference type="GO" id="GO:0016020">
    <property type="term" value="C:membrane"/>
    <property type="evidence" value="ECO:0007669"/>
    <property type="project" value="UniProtKB-SubCell"/>
</dbReference>
<keyword evidence="12" id="KW-1015">Disulfide bond</keyword>
<evidence type="ECO:0000256" key="11">
    <source>
        <dbReference type="ARBA" id="ARBA00023136"/>
    </source>
</evidence>
<dbReference type="OrthoDB" id="586402at2759"/>
<dbReference type="PANTHER" id="PTHR47974">
    <property type="entry name" value="OS07G0415500 PROTEIN"/>
    <property type="match status" value="1"/>
</dbReference>
<evidence type="ECO:0000256" key="1">
    <source>
        <dbReference type="ARBA" id="ARBA00004479"/>
    </source>
</evidence>
<keyword evidence="6 20" id="KW-0732">Signal</keyword>
<dbReference type="CDD" id="cd00028">
    <property type="entry name" value="B_lectin"/>
    <property type="match status" value="1"/>
</dbReference>
<evidence type="ECO:0000256" key="18">
    <source>
        <dbReference type="PROSITE-ProRule" id="PRU10141"/>
    </source>
</evidence>
<evidence type="ECO:0000256" key="9">
    <source>
        <dbReference type="ARBA" id="ARBA00022840"/>
    </source>
</evidence>
<dbReference type="InterPro" id="IPR000858">
    <property type="entry name" value="S_locus_glycoprot_dom"/>
</dbReference>
<dbReference type="FunFam" id="2.90.10.10:FF:000002">
    <property type="entry name" value="Serine/threonine-protein kinase"/>
    <property type="match status" value="1"/>
</dbReference>
<accession>A0A1E5VIJ8</accession>
<dbReference type="Pfam" id="PF00069">
    <property type="entry name" value="Pkinase"/>
    <property type="match status" value="1"/>
</dbReference>
<evidence type="ECO:0000256" key="16">
    <source>
        <dbReference type="ARBA" id="ARBA00048679"/>
    </source>
</evidence>
<dbReference type="PROSITE" id="PS50927">
    <property type="entry name" value="BULB_LECTIN"/>
    <property type="match status" value="1"/>
</dbReference>
<dbReference type="AlphaFoldDB" id="A0A1E5VIJ8"/>
<evidence type="ECO:0000259" key="23">
    <source>
        <dbReference type="PROSITE" id="PS50948"/>
    </source>
</evidence>
<dbReference type="GO" id="GO:0004674">
    <property type="term" value="F:protein serine/threonine kinase activity"/>
    <property type="evidence" value="ECO:0007669"/>
    <property type="project" value="UniProtKB-KW"/>
</dbReference>
<keyword evidence="4 17" id="KW-0808">Transferase</keyword>
<dbReference type="PIRSF" id="PIRSF000641">
    <property type="entry name" value="SRK"/>
    <property type="match status" value="1"/>
</dbReference>
<dbReference type="InterPro" id="IPR001480">
    <property type="entry name" value="Bulb-type_lectin_dom"/>
</dbReference>
<evidence type="ECO:0000256" key="14">
    <source>
        <dbReference type="ARBA" id="ARBA00023180"/>
    </source>
</evidence>
<evidence type="ECO:0000256" key="2">
    <source>
        <dbReference type="ARBA" id="ARBA00022527"/>
    </source>
</evidence>
<dbReference type="Proteomes" id="UP000095767">
    <property type="component" value="Unassembled WGS sequence"/>
</dbReference>
<dbReference type="EMBL" id="LWDX02038632">
    <property type="protein sequence ID" value="OEL24905.1"/>
    <property type="molecule type" value="Genomic_DNA"/>
</dbReference>
<dbReference type="SMART" id="SM00108">
    <property type="entry name" value="B_lectin"/>
    <property type="match status" value="1"/>
</dbReference>
<evidence type="ECO:0000256" key="6">
    <source>
        <dbReference type="ARBA" id="ARBA00022729"/>
    </source>
</evidence>
<comment type="similarity">
    <text evidence="17">Belongs to the protein kinase superfamily. Ser/Thr protein kinase family.</text>
</comment>
<keyword evidence="10 19" id="KW-1133">Transmembrane helix</keyword>
<dbReference type="Pfam" id="PF08276">
    <property type="entry name" value="PAN_2"/>
    <property type="match status" value="1"/>
</dbReference>
<dbReference type="GO" id="GO:0051707">
    <property type="term" value="P:response to other organism"/>
    <property type="evidence" value="ECO:0007669"/>
    <property type="project" value="UniProtKB-ARBA"/>
</dbReference>
<evidence type="ECO:0000256" key="15">
    <source>
        <dbReference type="ARBA" id="ARBA00047899"/>
    </source>
</evidence>
<dbReference type="InterPro" id="IPR000719">
    <property type="entry name" value="Prot_kinase_dom"/>
</dbReference>
<keyword evidence="2 17" id="KW-0723">Serine/threonine-protein kinase</keyword>
<organism evidence="24 25">
    <name type="scientific">Dichanthelium oligosanthes</name>
    <dbReference type="NCBI Taxonomy" id="888268"/>
    <lineage>
        <taxon>Eukaryota</taxon>
        <taxon>Viridiplantae</taxon>
        <taxon>Streptophyta</taxon>
        <taxon>Embryophyta</taxon>
        <taxon>Tracheophyta</taxon>
        <taxon>Spermatophyta</taxon>
        <taxon>Magnoliopsida</taxon>
        <taxon>Liliopsida</taxon>
        <taxon>Poales</taxon>
        <taxon>Poaceae</taxon>
        <taxon>PACMAD clade</taxon>
        <taxon>Panicoideae</taxon>
        <taxon>Panicodae</taxon>
        <taxon>Paniceae</taxon>
        <taxon>Dichantheliinae</taxon>
        <taxon>Dichanthelium</taxon>
    </lineage>
</organism>
<dbReference type="Gene3D" id="2.90.10.10">
    <property type="entry name" value="Bulb-type lectin domain"/>
    <property type="match status" value="1"/>
</dbReference>
<comment type="subcellular location">
    <subcellularLocation>
        <location evidence="1">Membrane</location>
        <topology evidence="1">Single-pass type I membrane protein</topology>
    </subcellularLocation>
</comment>
<dbReference type="GO" id="GO:0005524">
    <property type="term" value="F:ATP binding"/>
    <property type="evidence" value="ECO:0007669"/>
    <property type="project" value="UniProtKB-UniRule"/>
</dbReference>
<dbReference type="Gene3D" id="3.30.200.20">
    <property type="entry name" value="Phosphorylase Kinase, domain 1"/>
    <property type="match status" value="1"/>
</dbReference>
<dbReference type="SMART" id="SM00473">
    <property type="entry name" value="PAN_AP"/>
    <property type="match status" value="1"/>
</dbReference>
<sequence>MRLPHVLLGLLLLCICLHDAATAATDTVSPGNGLAGGGRLVSNNSKFALGFFKTDSKSPNTYLGIWFNKVTKRTPLWSANGDSPVVDPASPELAIASDGNLVILDQATRSVIWSTSTHANVTTANGTVAVLLDDGNLVLRSASNASDVFWQSFDYPTDTLFAGAKIGWSKLTGLNRRLVSRKNLVDQAPGLYSLELDHNGVGHLLWNSTVEYWSSGDWNGHYFGLAPEMIGAVMPSFKFVNTEEEAYFVYTLHNDTAIVHTAIDVFGQGLVGIWLDSLQDWLINYRQPVFRCDVYATCGPFTICNDTAHGDQICSCMKGFSVRSPKEWELGDQKNGCMRNTPLECESDRNQTGLTDKFYSMQSVRLPDAKQVQAATSEDDCSQVCLRDCSCTAYSYWNGICSVWHDKLYNVKQELGAASDGNGGTFYIRLSAKELTSVAMKKSAITIGVTIGFAVGASTATLILTVILGLMIWRRKGKCFTRTLENGQGGIGIIAFRYVDLQRATKNFSEKLGGGSFGSVFKGNLSNSVTLAVKRLDGAHQGEKQFRAEVSSVGIIQHINLVKLIGFCCEGDQRLLVYEYMPNHSLDVHLFKADDTVLDWNLRYQIAIGVARGLAYLHTSCRDCIIHCDIKPENILLDASYVPKIADFGMAKVLGREFSHAMTTMRGTIGYLAPEWIGGTVVTSKVDVYSYGMVLFEIISGRRNSSPELFQDGDYSAFFPMQAARKLLSGEIGSLLDPNLHGDVNIEEVERVCKVACWCIQENELARPTMAEVVQVLEAFSSEDGRAALANQRSPLRQKFDVATVQVGEARRAAAGLVQGTS</sequence>
<feature type="domain" description="Apple" evidence="23">
    <location>
        <begin position="345"/>
        <end position="431"/>
    </location>
</feature>
<dbReference type="CDD" id="cd01098">
    <property type="entry name" value="PAN_AP_plant"/>
    <property type="match status" value="1"/>
</dbReference>
<dbReference type="PANTHER" id="PTHR47974:SF19">
    <property type="entry name" value="RECEPTOR-LIKE SERINE_THREONINE-PROTEIN KINASE"/>
    <property type="match status" value="1"/>
</dbReference>
<keyword evidence="5 19" id="KW-0812">Transmembrane</keyword>
<evidence type="ECO:0000313" key="24">
    <source>
        <dbReference type="EMBL" id="OEL24905.1"/>
    </source>
</evidence>
<dbReference type="EC" id="2.7.11.1" evidence="17"/>
<evidence type="ECO:0000256" key="20">
    <source>
        <dbReference type="SAM" id="SignalP"/>
    </source>
</evidence>
<keyword evidence="14" id="KW-0325">Glycoprotein</keyword>
<dbReference type="PROSITE" id="PS00107">
    <property type="entry name" value="PROTEIN_KINASE_ATP"/>
    <property type="match status" value="1"/>
</dbReference>
<proteinExistence type="inferred from homology"/>
<feature type="domain" description="Protein kinase" evidence="21">
    <location>
        <begin position="506"/>
        <end position="780"/>
    </location>
</feature>
<dbReference type="GO" id="GO:0106310">
    <property type="term" value="F:protein serine kinase activity"/>
    <property type="evidence" value="ECO:0007669"/>
    <property type="project" value="RHEA"/>
</dbReference>
<dbReference type="Pfam" id="PF01453">
    <property type="entry name" value="B_lectin"/>
    <property type="match status" value="1"/>
</dbReference>
<dbReference type="InterPro" id="IPR017441">
    <property type="entry name" value="Protein_kinase_ATP_BS"/>
</dbReference>
<dbReference type="Pfam" id="PF00954">
    <property type="entry name" value="S_locus_glycop"/>
    <property type="match status" value="1"/>
</dbReference>
<evidence type="ECO:0000256" key="4">
    <source>
        <dbReference type="ARBA" id="ARBA00022679"/>
    </source>
</evidence>
<keyword evidence="7 17" id="KW-0547">Nucleotide-binding</keyword>
<dbReference type="InterPro" id="IPR036426">
    <property type="entry name" value="Bulb-type_lectin_dom_sf"/>
</dbReference>
<protein>
    <recommendedName>
        <fullName evidence="17">Receptor-like serine/threonine-protein kinase</fullName>
        <ecNumber evidence="17">2.7.11.1</ecNumber>
    </recommendedName>
</protein>
<evidence type="ECO:0000313" key="25">
    <source>
        <dbReference type="Proteomes" id="UP000095767"/>
    </source>
</evidence>
<evidence type="ECO:0000256" key="5">
    <source>
        <dbReference type="ARBA" id="ARBA00022692"/>
    </source>
</evidence>
<dbReference type="FunFam" id="1.10.510.10:FF:000227">
    <property type="entry name" value="Serine/threonine-protein kinase"/>
    <property type="match status" value="1"/>
</dbReference>
<dbReference type="CDD" id="cd14066">
    <property type="entry name" value="STKc_IRAK"/>
    <property type="match status" value="1"/>
</dbReference>
<dbReference type="PROSITE" id="PS50948">
    <property type="entry name" value="PAN"/>
    <property type="match status" value="1"/>
</dbReference>
<keyword evidence="24" id="KW-0430">Lectin</keyword>
<dbReference type="InterPro" id="IPR011009">
    <property type="entry name" value="Kinase-like_dom_sf"/>
</dbReference>
<reference evidence="24 25" key="1">
    <citation type="submission" date="2016-09" db="EMBL/GenBank/DDBJ databases">
        <title>The draft genome of Dichanthelium oligosanthes: A C3 panicoid grass species.</title>
        <authorList>
            <person name="Studer A.J."/>
            <person name="Schnable J.C."/>
            <person name="Brutnell T.P."/>
        </authorList>
    </citation>
    <scope>NUCLEOTIDE SEQUENCE [LARGE SCALE GENOMIC DNA]</scope>
    <source>
        <strain evidence="25">cv. Kellogg 1175</strain>
        <tissue evidence="24">Leaf</tissue>
    </source>
</reference>
<evidence type="ECO:0000256" key="10">
    <source>
        <dbReference type="ARBA" id="ARBA00022989"/>
    </source>
</evidence>
<dbReference type="STRING" id="888268.A0A1E5VIJ8"/>
<dbReference type="FunFam" id="3.30.200.20:FF:000250">
    <property type="entry name" value="Serine/threonine-protein kinase"/>
    <property type="match status" value="1"/>
</dbReference>
<keyword evidence="8 17" id="KW-0418">Kinase</keyword>